<dbReference type="InterPro" id="IPR013766">
    <property type="entry name" value="Thioredoxin_domain"/>
</dbReference>
<feature type="compositionally biased region" description="Basic residues" evidence="1">
    <location>
        <begin position="1"/>
        <end position="12"/>
    </location>
</feature>
<feature type="compositionally biased region" description="Basic residues" evidence="1">
    <location>
        <begin position="36"/>
        <end position="49"/>
    </location>
</feature>
<keyword evidence="2" id="KW-0812">Transmembrane</keyword>
<dbReference type="InterPro" id="IPR017937">
    <property type="entry name" value="Thioredoxin_CS"/>
</dbReference>
<dbReference type="InterPro" id="IPR050553">
    <property type="entry name" value="Thioredoxin_ResA/DsbE_sf"/>
</dbReference>
<dbReference type="InterPro" id="IPR000866">
    <property type="entry name" value="AhpC/TSA"/>
</dbReference>
<organism evidence="4 5">
    <name type="scientific">Micromonospora solifontis</name>
    <dbReference type="NCBI Taxonomy" id="2487138"/>
    <lineage>
        <taxon>Bacteria</taxon>
        <taxon>Bacillati</taxon>
        <taxon>Actinomycetota</taxon>
        <taxon>Actinomycetes</taxon>
        <taxon>Micromonosporales</taxon>
        <taxon>Micromonosporaceae</taxon>
        <taxon>Micromonospora</taxon>
    </lineage>
</organism>
<dbReference type="PROSITE" id="PS51352">
    <property type="entry name" value="THIOREDOXIN_2"/>
    <property type="match status" value="1"/>
</dbReference>
<evidence type="ECO:0000256" key="1">
    <source>
        <dbReference type="SAM" id="MobiDB-lite"/>
    </source>
</evidence>
<feature type="region of interest" description="Disordered" evidence="1">
    <location>
        <begin position="1"/>
        <end position="49"/>
    </location>
</feature>
<dbReference type="PROSITE" id="PS00194">
    <property type="entry name" value="THIOREDOXIN_1"/>
    <property type="match status" value="1"/>
</dbReference>
<keyword evidence="5" id="KW-1185">Reference proteome</keyword>
<dbReference type="Proteomes" id="UP000280698">
    <property type="component" value="Unassembled WGS sequence"/>
</dbReference>
<dbReference type="EMBL" id="RJLN01000110">
    <property type="protein sequence ID" value="RNL89437.1"/>
    <property type="molecule type" value="Genomic_DNA"/>
</dbReference>
<evidence type="ECO:0000313" key="4">
    <source>
        <dbReference type="EMBL" id="RNL89437.1"/>
    </source>
</evidence>
<dbReference type="Gene3D" id="3.40.30.10">
    <property type="entry name" value="Glutaredoxin"/>
    <property type="match status" value="1"/>
</dbReference>
<sequence length="226" mass="24234">MGRRRGRHRRWPARADRRGAGPTETPRGTGRAAGTGRRRSSGVSRRAGRSWWRRIRPTPAVLLLLTVGLGITLATGVRSGSGTAGQQPRAAPALAGTTLTGERFDLAAARGHVVVVNVFASWCGPCRDELPMLVETARQWSPQGLRVVGLNLRDGPDAVRALLAQAHADDLTVLPDPDGTRAVEWGVRGVPETFVVDRDGRIVAHQPGVVTGQWLREHLSPLLAAA</sequence>
<gene>
    <name evidence="4" type="ORF">EFE23_24870</name>
</gene>
<keyword evidence="2" id="KW-1133">Transmembrane helix</keyword>
<proteinExistence type="predicted"/>
<dbReference type="SUPFAM" id="SSF52833">
    <property type="entry name" value="Thioredoxin-like"/>
    <property type="match status" value="1"/>
</dbReference>
<reference evidence="4 5" key="1">
    <citation type="submission" date="2018-11" db="EMBL/GenBank/DDBJ databases">
        <title>Micromonospora sp. PPF5-17, a new actinomycetes isolated from a hot spring soil.</title>
        <authorList>
            <person name="Thawai C."/>
        </authorList>
    </citation>
    <scope>NUCLEOTIDE SEQUENCE [LARGE SCALE GENOMIC DNA]</scope>
    <source>
        <strain evidence="4 5">PPF5-17</strain>
    </source>
</reference>
<protein>
    <submittedName>
        <fullName evidence="4">TlpA family protein disulfide reductase</fullName>
    </submittedName>
</protein>
<evidence type="ECO:0000259" key="3">
    <source>
        <dbReference type="PROSITE" id="PS51352"/>
    </source>
</evidence>
<evidence type="ECO:0000256" key="2">
    <source>
        <dbReference type="SAM" id="Phobius"/>
    </source>
</evidence>
<feature type="transmembrane region" description="Helical" evidence="2">
    <location>
        <begin position="59"/>
        <end position="77"/>
    </location>
</feature>
<dbReference type="Pfam" id="PF00578">
    <property type="entry name" value="AhpC-TSA"/>
    <property type="match status" value="1"/>
</dbReference>
<feature type="domain" description="Thioredoxin" evidence="3">
    <location>
        <begin position="85"/>
        <end position="224"/>
    </location>
</feature>
<dbReference type="InterPro" id="IPR036249">
    <property type="entry name" value="Thioredoxin-like_sf"/>
</dbReference>
<comment type="caution">
    <text evidence="4">The sequence shown here is derived from an EMBL/GenBank/DDBJ whole genome shotgun (WGS) entry which is preliminary data.</text>
</comment>
<keyword evidence="2" id="KW-0472">Membrane</keyword>
<dbReference type="CDD" id="cd02966">
    <property type="entry name" value="TlpA_like_family"/>
    <property type="match status" value="1"/>
</dbReference>
<dbReference type="PANTHER" id="PTHR42852:SF13">
    <property type="entry name" value="PROTEIN DIPZ"/>
    <property type="match status" value="1"/>
</dbReference>
<dbReference type="PANTHER" id="PTHR42852">
    <property type="entry name" value="THIOL:DISULFIDE INTERCHANGE PROTEIN DSBE"/>
    <property type="match status" value="1"/>
</dbReference>
<name>A0ABX9WBT0_9ACTN</name>
<accession>A0ABX9WBT0</accession>
<evidence type="ECO:0000313" key="5">
    <source>
        <dbReference type="Proteomes" id="UP000280698"/>
    </source>
</evidence>